<evidence type="ECO:0008006" key="4">
    <source>
        <dbReference type="Google" id="ProtNLM"/>
    </source>
</evidence>
<proteinExistence type="predicted"/>
<dbReference type="PROSITE" id="PS51257">
    <property type="entry name" value="PROKAR_LIPOPROTEIN"/>
    <property type="match status" value="1"/>
</dbReference>
<dbReference type="Proteomes" id="UP000178953">
    <property type="component" value="Unassembled WGS sequence"/>
</dbReference>
<keyword evidence="1" id="KW-0732">Signal</keyword>
<sequence>MRTLIALLSVVGLVSVACSDDAAAAPYGATTAALGESQAVVGWNVSLANLRFEGDRVLVDVDAAPADPAAPHARADSLRFGLYGALAHPIEADGARGCADVTSLDVQPATVSAEKISGTVCLGPLRDQTQVRGVYAYSPQDRIAGTTVAYPASFPVGLTPTNPNDTGLELQTSSVDAFRADGAKLEPTALGDPGAFTGNGYMLLGLQATGLAARYRDESERRGGPLMLVVAPTLKPPGLSHACEVYGASVLVLPDAALDAVSVQASLCTQGEINQALLYPTVSVIGTHAALWTK</sequence>
<reference evidence="2 3" key="1">
    <citation type="submission" date="2016-09" db="EMBL/GenBank/DDBJ databases">
        <title>genome sequence of Mycobacterium sp. 739 SCH.</title>
        <authorList>
            <person name="Greninger A.L."/>
            <person name="Qin X."/>
            <person name="Jerome K."/>
            <person name="Vora S."/>
            <person name="Quinn K."/>
        </authorList>
    </citation>
    <scope>NUCLEOTIDE SEQUENCE [LARGE SCALE GENOMIC DNA]</scope>
    <source>
        <strain evidence="2 3">SCH</strain>
    </source>
</reference>
<feature type="signal peptide" evidence="1">
    <location>
        <begin position="1"/>
        <end position="24"/>
    </location>
</feature>
<evidence type="ECO:0000313" key="2">
    <source>
        <dbReference type="EMBL" id="OFJ52307.1"/>
    </source>
</evidence>
<gene>
    <name evidence="2" type="ORF">BEL07_18295</name>
</gene>
<feature type="chain" id="PRO_5030027021" description="Lipoprotein" evidence="1">
    <location>
        <begin position="25"/>
        <end position="294"/>
    </location>
</feature>
<accession>A0A1E8Q1L8</accession>
<keyword evidence="3" id="KW-1185">Reference proteome</keyword>
<dbReference type="RefSeq" id="WP_070354530.1">
    <property type="nucleotide sequence ID" value="NZ_CP043474.1"/>
</dbReference>
<name>A0A1E8Q1L8_9MYCO</name>
<protein>
    <recommendedName>
        <fullName evidence="4">Lipoprotein</fullName>
    </recommendedName>
</protein>
<evidence type="ECO:0000313" key="3">
    <source>
        <dbReference type="Proteomes" id="UP000178953"/>
    </source>
</evidence>
<dbReference type="EMBL" id="MCHX01000043">
    <property type="protein sequence ID" value="OFJ52307.1"/>
    <property type="molecule type" value="Genomic_DNA"/>
</dbReference>
<organism evidence="2 3">
    <name type="scientific">Mycolicibacterium grossiae</name>
    <dbReference type="NCBI Taxonomy" id="1552759"/>
    <lineage>
        <taxon>Bacteria</taxon>
        <taxon>Bacillati</taxon>
        <taxon>Actinomycetota</taxon>
        <taxon>Actinomycetes</taxon>
        <taxon>Mycobacteriales</taxon>
        <taxon>Mycobacteriaceae</taxon>
        <taxon>Mycolicibacterium</taxon>
    </lineage>
</organism>
<dbReference type="AlphaFoldDB" id="A0A1E8Q1L8"/>
<dbReference type="OrthoDB" id="4688138at2"/>
<comment type="caution">
    <text evidence="2">The sequence shown here is derived from an EMBL/GenBank/DDBJ whole genome shotgun (WGS) entry which is preliminary data.</text>
</comment>
<evidence type="ECO:0000256" key="1">
    <source>
        <dbReference type="SAM" id="SignalP"/>
    </source>
</evidence>